<proteinExistence type="predicted"/>
<name>A0A8K0UGZ3_9AGAR</name>
<feature type="signal peptide" evidence="1">
    <location>
        <begin position="1"/>
        <end position="20"/>
    </location>
</feature>
<dbReference type="InterPro" id="IPR050546">
    <property type="entry name" value="Glycosyl_Hydrlase_16"/>
</dbReference>
<dbReference type="Gene3D" id="2.60.120.200">
    <property type="match status" value="2"/>
</dbReference>
<protein>
    <submittedName>
        <fullName evidence="2">Laminarinase</fullName>
    </submittedName>
</protein>
<dbReference type="SUPFAM" id="SSF49899">
    <property type="entry name" value="Concanavalin A-like lectins/glucanases"/>
    <property type="match status" value="1"/>
</dbReference>
<sequence>MRFLCFLLLAPALLSSTALAGSYGISDNIIGAEFLNEFVHDAIPDPTHGRVSAKSDFCSGNTFVILADSTTVLAPNGPGRNSVRIRSQKTYITHVSVFNIVHMPEGCGTWPAVWETATTNWPNLGEVDINSTTPGIYGPLFNDNRGGWYAMERTDNFIKVWFWPRSAGNVPAEVRSGALGINTDSWGRPSAFFPNTQCDLKVHFGPNNVIINLTFCGDWAGQPGIFIITGLGVMAYANENPRVFEEAYWQFNAVRVFLQSPKYYPLSVTSNLNQI</sequence>
<evidence type="ECO:0000256" key="1">
    <source>
        <dbReference type="SAM" id="SignalP"/>
    </source>
</evidence>
<dbReference type="InterPro" id="IPR013320">
    <property type="entry name" value="ConA-like_dom_sf"/>
</dbReference>
<evidence type="ECO:0000313" key="2">
    <source>
        <dbReference type="EMBL" id="KAH8086636.1"/>
    </source>
</evidence>
<feature type="chain" id="PRO_5035464342" evidence="1">
    <location>
        <begin position="21"/>
        <end position="275"/>
    </location>
</feature>
<dbReference type="Proteomes" id="UP000813824">
    <property type="component" value="Unassembled WGS sequence"/>
</dbReference>
<dbReference type="PANTHER" id="PTHR10963:SF24">
    <property type="entry name" value="GLYCOSIDASE C21B10.07-RELATED"/>
    <property type="match status" value="1"/>
</dbReference>
<gene>
    <name evidence="2" type="ORF">BXZ70DRAFT_1002236</name>
</gene>
<dbReference type="Pfam" id="PF26113">
    <property type="entry name" value="GH16_XgeA"/>
    <property type="match status" value="2"/>
</dbReference>
<comment type="caution">
    <text evidence="2">The sequence shown here is derived from an EMBL/GenBank/DDBJ whole genome shotgun (WGS) entry which is preliminary data.</text>
</comment>
<evidence type="ECO:0000313" key="3">
    <source>
        <dbReference type="Proteomes" id="UP000813824"/>
    </source>
</evidence>
<dbReference type="GO" id="GO:0009251">
    <property type="term" value="P:glucan catabolic process"/>
    <property type="evidence" value="ECO:0007669"/>
    <property type="project" value="TreeGrafter"/>
</dbReference>
<dbReference type="AlphaFoldDB" id="A0A8K0UGZ3"/>
<keyword evidence="3" id="KW-1185">Reference proteome</keyword>
<accession>A0A8K0UGZ3</accession>
<reference evidence="2" key="1">
    <citation type="journal article" date="2021" name="New Phytol.">
        <title>Evolutionary innovations through gain and loss of genes in the ectomycorrhizal Boletales.</title>
        <authorList>
            <person name="Wu G."/>
            <person name="Miyauchi S."/>
            <person name="Morin E."/>
            <person name="Kuo A."/>
            <person name="Drula E."/>
            <person name="Varga T."/>
            <person name="Kohler A."/>
            <person name="Feng B."/>
            <person name="Cao Y."/>
            <person name="Lipzen A."/>
            <person name="Daum C."/>
            <person name="Hundley H."/>
            <person name="Pangilinan J."/>
            <person name="Johnson J."/>
            <person name="Barry K."/>
            <person name="LaButti K."/>
            <person name="Ng V."/>
            <person name="Ahrendt S."/>
            <person name="Min B."/>
            <person name="Choi I.G."/>
            <person name="Park H."/>
            <person name="Plett J.M."/>
            <person name="Magnuson J."/>
            <person name="Spatafora J.W."/>
            <person name="Nagy L.G."/>
            <person name="Henrissat B."/>
            <person name="Grigoriev I.V."/>
            <person name="Yang Z.L."/>
            <person name="Xu J."/>
            <person name="Martin F.M."/>
        </authorList>
    </citation>
    <scope>NUCLEOTIDE SEQUENCE</scope>
    <source>
        <strain evidence="2">KKN 215</strain>
    </source>
</reference>
<dbReference type="OrthoDB" id="192832at2759"/>
<organism evidence="2 3">
    <name type="scientific">Cristinia sonorae</name>
    <dbReference type="NCBI Taxonomy" id="1940300"/>
    <lineage>
        <taxon>Eukaryota</taxon>
        <taxon>Fungi</taxon>
        <taxon>Dikarya</taxon>
        <taxon>Basidiomycota</taxon>
        <taxon>Agaricomycotina</taxon>
        <taxon>Agaricomycetes</taxon>
        <taxon>Agaricomycetidae</taxon>
        <taxon>Agaricales</taxon>
        <taxon>Pleurotineae</taxon>
        <taxon>Stephanosporaceae</taxon>
        <taxon>Cristinia</taxon>
    </lineage>
</organism>
<keyword evidence="1" id="KW-0732">Signal</keyword>
<dbReference type="EMBL" id="JAEVFJ010000042">
    <property type="protein sequence ID" value="KAH8086636.1"/>
    <property type="molecule type" value="Genomic_DNA"/>
</dbReference>
<dbReference type="PANTHER" id="PTHR10963">
    <property type="entry name" value="GLYCOSYL HYDROLASE-RELATED"/>
    <property type="match status" value="1"/>
</dbReference>